<dbReference type="RefSeq" id="WP_244681733.1">
    <property type="nucleotide sequence ID" value="NZ_JALIRM010000008.1"/>
</dbReference>
<reference evidence="3 4" key="1">
    <citation type="submission" date="2023-07" db="EMBL/GenBank/DDBJ databases">
        <title>Genomic Encyclopedia of Type Strains, Phase IV (KMG-IV): sequencing the most valuable type-strain genomes for metagenomic binning, comparative biology and taxonomic classification.</title>
        <authorList>
            <person name="Goeker M."/>
        </authorList>
    </citation>
    <scope>NUCLEOTIDE SEQUENCE [LARGE SCALE GENOMIC DNA]</scope>
    <source>
        <strain evidence="3 4">DSM 27848</strain>
    </source>
</reference>
<dbReference type="EMBL" id="JAUSUO010000004">
    <property type="protein sequence ID" value="MDQ0343283.1"/>
    <property type="molecule type" value="Genomic_DNA"/>
</dbReference>
<evidence type="ECO:0000256" key="2">
    <source>
        <dbReference type="SAM" id="Phobius"/>
    </source>
</evidence>
<keyword evidence="4" id="KW-1185">Reference proteome</keyword>
<proteinExistence type="predicted"/>
<keyword evidence="2" id="KW-1133">Transmembrane helix</keyword>
<evidence type="ECO:0000313" key="3">
    <source>
        <dbReference type="EMBL" id="MDQ0343283.1"/>
    </source>
</evidence>
<name>A0ABU0D4F2_9BACI</name>
<accession>A0ABU0D4F2</accession>
<keyword evidence="2" id="KW-0472">Membrane</keyword>
<keyword evidence="1" id="KW-0175">Coiled coil</keyword>
<gene>
    <name evidence="3" type="ORF">J2S14_002097</name>
</gene>
<comment type="caution">
    <text evidence="3">The sequence shown here is derived from an EMBL/GenBank/DDBJ whole genome shotgun (WGS) entry which is preliminary data.</text>
</comment>
<feature type="transmembrane region" description="Helical" evidence="2">
    <location>
        <begin position="150"/>
        <end position="170"/>
    </location>
</feature>
<sequence length="313" mass="36131">MRNRIVEGILSAVILGVITFFSNLMLTDWFIEKSVLTIGDSVEIDNETYLLPITINTFEKEINNLRIGFPGDIKGNQIKANIPLEINKIETEKNYSIIELTGLSELKSYQLTLIAKKYIEPNSIVVHKNGNKIKVNYSINDLKSPIKEQIKFIVINSLIYAGLIFLISLYQEKRRSELIKQNAESINSLIQGNKESLNNLIEDRERLQKSQEKTNKDLEKLDLEFKEINSRHAKLRLLYNAKLNDYSKELNFWRNTIRRILYQLPDGKSKAEEVIKSVSSALKTQQTHGNIQHDFENLKILSKYLSDNDKNEG</sequence>
<evidence type="ECO:0000256" key="1">
    <source>
        <dbReference type="SAM" id="Coils"/>
    </source>
</evidence>
<keyword evidence="2" id="KW-0812">Transmembrane</keyword>
<feature type="coiled-coil region" evidence="1">
    <location>
        <begin position="190"/>
        <end position="231"/>
    </location>
</feature>
<organism evidence="3 4">
    <name type="scientific">Lederbergia wuyishanensis</name>
    <dbReference type="NCBI Taxonomy" id="1347903"/>
    <lineage>
        <taxon>Bacteria</taxon>
        <taxon>Bacillati</taxon>
        <taxon>Bacillota</taxon>
        <taxon>Bacilli</taxon>
        <taxon>Bacillales</taxon>
        <taxon>Bacillaceae</taxon>
        <taxon>Lederbergia</taxon>
    </lineage>
</organism>
<evidence type="ECO:0000313" key="4">
    <source>
        <dbReference type="Proteomes" id="UP001232343"/>
    </source>
</evidence>
<protein>
    <submittedName>
        <fullName evidence="3">Uncharacterized protein</fullName>
    </submittedName>
</protein>
<dbReference type="Proteomes" id="UP001232343">
    <property type="component" value="Unassembled WGS sequence"/>
</dbReference>
<feature type="transmembrane region" description="Helical" evidence="2">
    <location>
        <begin position="12"/>
        <end position="31"/>
    </location>
</feature>